<keyword evidence="3" id="KW-0677">Repeat</keyword>
<evidence type="ECO:0000256" key="9">
    <source>
        <dbReference type="PROSITE-ProRule" id="PRU00042"/>
    </source>
</evidence>
<dbReference type="GO" id="GO:0000981">
    <property type="term" value="F:DNA-binding transcription factor activity, RNA polymerase II-specific"/>
    <property type="evidence" value="ECO:0007669"/>
    <property type="project" value="InterPro"/>
</dbReference>
<reference evidence="15 16" key="1">
    <citation type="submission" date="2024-02" db="EMBL/GenBank/DDBJ databases">
        <title>A chromosome-level genome assembly of Drosophila madeirensis, a fruit fly species endemic to Madeira island.</title>
        <authorList>
            <person name="Tomihara K."/>
            <person name="Llopart A."/>
            <person name="Yamamoto D."/>
        </authorList>
    </citation>
    <scope>NUCLEOTIDE SEQUENCE [LARGE SCALE GENOMIC DNA]</scope>
    <source>
        <strain evidence="15 16">RF1</strain>
    </source>
</reference>
<dbReference type="Gene3D" id="1.10.10.60">
    <property type="entry name" value="Homeodomain-like"/>
    <property type="match status" value="3"/>
</dbReference>
<evidence type="ECO:0000313" key="15">
    <source>
        <dbReference type="EMBL" id="BFG06753.1"/>
    </source>
</evidence>
<feature type="region of interest" description="Disordered" evidence="12">
    <location>
        <begin position="2367"/>
        <end position="2393"/>
    </location>
</feature>
<dbReference type="PROSITE" id="PS50157">
    <property type="entry name" value="ZINC_FINGER_C2H2_2"/>
    <property type="match status" value="7"/>
</dbReference>
<keyword evidence="2" id="KW-0479">Metal-binding</keyword>
<dbReference type="Proteomes" id="UP001500889">
    <property type="component" value="Chromosome dot"/>
</dbReference>
<dbReference type="FunFam" id="1.10.10.60:FF:000064">
    <property type="entry name" value="Zinc finger homeobox protein 4"/>
    <property type="match status" value="1"/>
</dbReference>
<feature type="compositionally biased region" description="Low complexity" evidence="12">
    <location>
        <begin position="2424"/>
        <end position="2436"/>
    </location>
</feature>
<feature type="compositionally biased region" description="Polar residues" evidence="12">
    <location>
        <begin position="2143"/>
        <end position="2157"/>
    </location>
</feature>
<feature type="domain" description="C2H2-type" evidence="14">
    <location>
        <begin position="1474"/>
        <end position="1503"/>
    </location>
</feature>
<dbReference type="InterPro" id="IPR013087">
    <property type="entry name" value="Znf_C2H2_type"/>
</dbReference>
<dbReference type="InterPro" id="IPR036236">
    <property type="entry name" value="Znf_C2H2_sf"/>
</dbReference>
<evidence type="ECO:0000256" key="1">
    <source>
        <dbReference type="ARBA" id="ARBA00004123"/>
    </source>
</evidence>
<feature type="region of interest" description="Disordered" evidence="12">
    <location>
        <begin position="2512"/>
        <end position="2547"/>
    </location>
</feature>
<feature type="DNA-binding region" description="Homeobox" evidence="10">
    <location>
        <begin position="1881"/>
        <end position="1940"/>
    </location>
</feature>
<feature type="region of interest" description="Disordered" evidence="12">
    <location>
        <begin position="2696"/>
        <end position="2747"/>
    </location>
</feature>
<feature type="compositionally biased region" description="Polar residues" evidence="12">
    <location>
        <begin position="1967"/>
        <end position="1985"/>
    </location>
</feature>
<keyword evidence="5" id="KW-0862">Zinc</keyword>
<proteinExistence type="predicted"/>
<feature type="region of interest" description="Disordered" evidence="12">
    <location>
        <begin position="36"/>
        <end position="101"/>
    </location>
</feature>
<feature type="domain" description="C2H2-type" evidence="14">
    <location>
        <begin position="1549"/>
        <end position="1576"/>
    </location>
</feature>
<dbReference type="FunFam" id="3.30.160.60:FF:000081">
    <property type="entry name" value="Zinc finger homeobox protein 4"/>
    <property type="match status" value="1"/>
</dbReference>
<keyword evidence="16" id="KW-1185">Reference proteome</keyword>
<feature type="compositionally biased region" description="Basic and acidic residues" evidence="12">
    <location>
        <begin position="2720"/>
        <end position="2734"/>
    </location>
</feature>
<feature type="region of interest" description="Disordered" evidence="12">
    <location>
        <begin position="2406"/>
        <end position="2456"/>
    </location>
</feature>
<keyword evidence="6 10" id="KW-0238">DNA-binding</keyword>
<keyword evidence="8 10" id="KW-0539">Nucleus</keyword>
<evidence type="ECO:0000256" key="4">
    <source>
        <dbReference type="ARBA" id="ARBA00022771"/>
    </source>
</evidence>
<feature type="region of interest" description="Disordered" evidence="12">
    <location>
        <begin position="1593"/>
        <end position="1658"/>
    </location>
</feature>
<dbReference type="SUPFAM" id="SSF46689">
    <property type="entry name" value="Homeodomain-like"/>
    <property type="match status" value="3"/>
</dbReference>
<dbReference type="SMART" id="SM00389">
    <property type="entry name" value="HOX"/>
    <property type="match status" value="3"/>
</dbReference>
<protein>
    <submittedName>
        <fullName evidence="15">Zinc finger protein 2</fullName>
    </submittedName>
</protein>
<dbReference type="FunFam" id="1.10.10.60:FF:000080">
    <property type="entry name" value="Zinc finger homeobox protein 2"/>
    <property type="match status" value="1"/>
</dbReference>
<feature type="compositionally biased region" description="Basic residues" evidence="12">
    <location>
        <begin position="2917"/>
        <end position="2928"/>
    </location>
</feature>
<feature type="region of interest" description="Disordered" evidence="12">
    <location>
        <begin position="477"/>
        <end position="537"/>
    </location>
</feature>
<evidence type="ECO:0000313" key="16">
    <source>
        <dbReference type="Proteomes" id="UP001500889"/>
    </source>
</evidence>
<evidence type="ECO:0000256" key="5">
    <source>
        <dbReference type="ARBA" id="ARBA00022833"/>
    </source>
</evidence>
<feature type="compositionally biased region" description="Low complexity" evidence="12">
    <location>
        <begin position="2736"/>
        <end position="2747"/>
    </location>
</feature>
<feature type="domain" description="C2H2-type" evidence="14">
    <location>
        <begin position="590"/>
        <end position="618"/>
    </location>
</feature>
<evidence type="ECO:0000256" key="6">
    <source>
        <dbReference type="ARBA" id="ARBA00023125"/>
    </source>
</evidence>
<dbReference type="Pfam" id="PF24056">
    <property type="entry name" value="zf-C2H2_ZFHX3"/>
    <property type="match status" value="1"/>
</dbReference>
<gene>
    <name evidence="15" type="ORF">DMAD_13659</name>
</gene>
<evidence type="ECO:0000259" key="14">
    <source>
        <dbReference type="PROSITE" id="PS50157"/>
    </source>
</evidence>
<evidence type="ECO:0000259" key="13">
    <source>
        <dbReference type="PROSITE" id="PS50071"/>
    </source>
</evidence>
<dbReference type="InterPro" id="IPR051968">
    <property type="entry name" value="ZnFinger_Homeobox_TR"/>
</dbReference>
<feature type="compositionally biased region" description="Low complexity" evidence="12">
    <location>
        <begin position="861"/>
        <end position="877"/>
    </location>
</feature>
<feature type="region of interest" description="Disordered" evidence="12">
    <location>
        <begin position="327"/>
        <end position="363"/>
    </location>
</feature>
<keyword evidence="7 10" id="KW-0371">Homeobox</keyword>
<dbReference type="PANTHER" id="PTHR45891">
    <property type="entry name" value="ZINC FINGER HOMEOBOX PROTEIN"/>
    <property type="match status" value="1"/>
</dbReference>
<feature type="region of interest" description="Disordered" evidence="12">
    <location>
        <begin position="849"/>
        <end position="881"/>
    </location>
</feature>
<feature type="domain" description="Homeobox" evidence="13">
    <location>
        <begin position="2861"/>
        <end position="2921"/>
    </location>
</feature>
<feature type="DNA-binding region" description="Homeobox" evidence="10">
    <location>
        <begin position="2863"/>
        <end position="2922"/>
    </location>
</feature>
<comment type="subcellular location">
    <subcellularLocation>
        <location evidence="1 10 11">Nucleus</location>
    </subcellularLocation>
</comment>
<feature type="compositionally biased region" description="Low complexity" evidence="12">
    <location>
        <begin position="484"/>
        <end position="537"/>
    </location>
</feature>
<feature type="compositionally biased region" description="Low complexity" evidence="12">
    <location>
        <begin position="2223"/>
        <end position="2235"/>
    </location>
</feature>
<keyword evidence="4 9" id="KW-0863">Zinc-finger</keyword>
<dbReference type="PROSITE" id="PS00028">
    <property type="entry name" value="ZINC_FINGER_C2H2_1"/>
    <property type="match status" value="7"/>
</dbReference>
<evidence type="ECO:0000256" key="8">
    <source>
        <dbReference type="ARBA" id="ARBA00023242"/>
    </source>
</evidence>
<feature type="compositionally biased region" description="Polar residues" evidence="12">
    <location>
        <begin position="1993"/>
        <end position="2002"/>
    </location>
</feature>
<dbReference type="SMART" id="SM00355">
    <property type="entry name" value="ZnF_C2H2"/>
    <property type="match status" value="15"/>
</dbReference>
<feature type="region of interest" description="Disordered" evidence="12">
    <location>
        <begin position="1332"/>
        <end position="1368"/>
    </location>
</feature>
<evidence type="ECO:0000256" key="10">
    <source>
        <dbReference type="PROSITE-ProRule" id="PRU00108"/>
    </source>
</evidence>
<feature type="region of interest" description="Disordered" evidence="12">
    <location>
        <begin position="1967"/>
        <end position="2002"/>
    </location>
</feature>
<feature type="compositionally biased region" description="Acidic residues" evidence="12">
    <location>
        <begin position="78"/>
        <end position="89"/>
    </location>
</feature>
<feature type="compositionally biased region" description="Polar residues" evidence="12">
    <location>
        <begin position="2211"/>
        <end position="2222"/>
    </location>
</feature>
<feature type="compositionally biased region" description="Polar residues" evidence="12">
    <location>
        <begin position="332"/>
        <end position="357"/>
    </location>
</feature>
<dbReference type="InterPro" id="IPR009057">
    <property type="entry name" value="Homeodomain-like_sf"/>
</dbReference>
<feature type="domain" description="Homeobox" evidence="13">
    <location>
        <begin position="2236"/>
        <end position="2296"/>
    </location>
</feature>
<feature type="domain" description="C2H2-type" evidence="14">
    <location>
        <begin position="645"/>
        <end position="674"/>
    </location>
</feature>
<dbReference type="Gene3D" id="3.30.160.60">
    <property type="entry name" value="Classic Zinc Finger"/>
    <property type="match status" value="2"/>
</dbReference>
<feature type="DNA-binding region" description="Homeobox" evidence="10">
    <location>
        <begin position="2238"/>
        <end position="2297"/>
    </location>
</feature>
<evidence type="ECO:0000256" key="2">
    <source>
        <dbReference type="ARBA" id="ARBA00022723"/>
    </source>
</evidence>
<dbReference type="SUPFAM" id="SSF57667">
    <property type="entry name" value="beta-beta-alpha zinc fingers"/>
    <property type="match status" value="3"/>
</dbReference>
<feature type="region of interest" description="Disordered" evidence="12">
    <location>
        <begin position="220"/>
        <end position="286"/>
    </location>
</feature>
<sequence>MSSSDVETFKGKIVYNIDGSAYIIDADNANGCESVSVSLQSSDASTSTLVKRPPKTKDRRPEKEEDQQPQEQKHKQEEDQEDADAEADADAGGAPAGGFGYKSSPKIHSFRVVSAQDANTTCPDPNGALNIQKPILMCFICKLSFGNVKSFSLHANTEHRLNLEELEQQLLNREYSSAIIQRNMDEKPQISFLQPLDINATCAVEKLILATDAHCTPLASESEVSHDHYEHENDRGQEKGVAQEKDQDSEHNQDQDQDRDRDQDQDHANRKRMAAPSANLASSSTKVAAKSVTVKFGSLNSATAKTNNLSKVSSSSSPAYASATVVEGEVPSPSTDNISKNKSTNCKQGIEPPTTSYGYLDDAKSQSPAASASVCTSPQPNESDTAGADFLQLQQVAAAVSIFPPEVSSFHASLAALAANEPNANRVKLLTEFLQQQLQQQQQQQQSSLFPSLCPDHPDFKGVDCKTCELIDIQQRVKSPPPSHQNQHQHLSLAQSQSQSQPQSLPLSQPQPHRSPNSNSGGLAISPSSSSVASVGNASGAASSFTIGACSEHINGRPQGIDCARCEMLLNSARLNSGVQMSTRNSCKTLKCPQCNWHYKYQETLEIHMREKHPDGESACGYCLAGQQHPRLARGESYSCGYKPYRCEICNYSTTTKGNLSIHMQSDKHLNNMQELNSSQNMVAAAAAAAASGKLLLSSSSTQASAAGQQTVLGSSASASTAVISNSVGGNSAMGATPTPGCTGVAVASGCGSVKPKPSFRCDICSYETSVARNLRIHMTSEKHTHNMTVLQNNIKHIQAFNFLQQQQQQQQGAGGSTSGSSVSGSFMPEVALADLAYNQALMIQLLHQQQQQQPSNAKMSPTSSSPVSSTDQFSFSPKAMKHGHGMGMGLGMPMGIGHSNEASGESGSDAHPLAKPDMWPTALYSCLICDSFSTNNLDDLNQHLLVDRSRQSSSASADIMVIHNNNYICRLCNYKTNLKANFQLHSKTDKHLQKLNFINHIREGGARNEYKLQYQPQLTANVVQLMCNCCDFHTNSIQKLSMHTQQMRHDTMRMIFQHLLYITQQSRMHKESPSCTVSDDALCPCPDEDQQSITTIDKVLICQLCSYAAKNLYEMVQHVKGIRHMQVEQFICLQRRSENQEMPGLNEVYKVTERIRGSEDIIFEAGFNIATTAPVGGSSDVGFAATTAGCSVAAAADSNILSPKSTSSCSTSCGKSIGRTASPSINDFSLSASNSIPTTVFKCNLCEYFVQSKKDVASHIESVHPGAEGDDFMSIPTNTAALQAFQTAVAAAALAAVQQRCSAIHMPREADTDMDPCISDCPIDIKRERLEVEDDPMTGIEDKKSTASLNEEAPESSATNTTPTAPSGVQCPLCLENGFREKKLLETHLTGVHSVTKDGLSRLLQLVDSKAWSVATDFPSLTATSSITSHCTSKLEDCTTSTGNVNTEDCESNRIPAAAAAISTASSAGMQGLSCQQCEAIFKHEEQLLQHAQQTQHFPEQNGEYICLASSHISRPCFMSFSALSAMITHFKDSHMSLVISERHVYKYRCKQCSLAFKTQEKLTTHMLYHTMRDATKCSLCQRNFRSTQALQKHMEQTHSNDGPETGVAAGSTSTNSPEPPTPTQSYCEIGKLSSGEREPPMASNAGPRSNDTSRRSLSPLRLEMKYTKETASLSPCPSPHNLDAIQTQQQQHEHLATLTAALLKQQQQCHPEAGLLSVDPLSFSAADFAQQLQVVPPQSQLGAFGVAGINQQSLQGLQNLQNLQHMQQQYSAVAASSGMPINPVDMLNLMQFHHLMSLNFMNLAPPLIFGANTATGNKTSTAGAQNNGMTSSSLSAPVSQTPDMQIGSGVCNLTGESSNANNPTAQHSVNSNSQMNNNQKRARTRITDDQLKILRAHFDINNSPSEESIMEMSQKANLPMKVVKHWFRNTLFKERQRNKDSPYNFNNPPSTTLNLEEYERTGQTKVTPLNDIVSSATPATIPTPSAVLSAPSGNANSKENTNATVSAPAILPAPVSGFASRPASTNSSGNISDYLSGNLCFGQQGSKEQSQPCPVEVQIKSEPQDETSVSSELAFLRKQQQQQQGFHFFKHQQQQQGDPPEQSIQLQDPDTLQDQSLLGGASLAVHCHNQQQLQQQQQAQTNSCETKSESGSSDVMSRPPTPNSVAASNLYGSMNDLLSHQLENMGSNMGPPKKLQIAGKTFDKGTAPVSSSATACNQFESNSSSSSNSSSTSGGKRANRTRFTDYQIKVLQEFFENNSYPKDSDLEYLSKLLLLSPRVIVVWFQNARQKQRKIYENQPNNSLFENEETKKQNINYACKKCSLVFQRYYELIRHQKNHCFKEENNKKSAKAQIAAAQIAQNLSSEDSNSSLDIHHAGICPPGPMGPLGSQTISAAPVSIVTTSTHAGSQPFGASPSPQHIFSKSSSLTDFSPSTTPTPPQRERSNSLDQPHRTASKFDCDKCDMQFIHLELLREHQMMHLMNPTALLAAAGQHPNPDASYGPFGSILQSLQHAAAHQQQHQQPPTKKRKYSDSSSNADDVTSVGEMETPQKKYEFLYQYFMQHETNSDLKQQFLMQHQQQQQKGNETDFELDFLTNFYQQSELKNVSNYDFLLQYYRKSEAISLNTKSPQQTFSSSKKPTIEFLLQYYQLNESKKFFQLVASPQTMPDGQGYQPSSQLPNATADETMNVIGEPEEGQKLQDQSQNNQEHSNVGRKRLGKADLAGDDKKEQEKLNNNSITINSSSSESAQFTPVRVEACETQSIEIRDHQQPAVTPTLMSITEDEKSLFGRSPQKNDKEKSQFFQNLEDFLDATMIENNSQTLTFNDDDTASQKDDAKISSNHKVHENVNSVSPVNAPSKQNKRLRTTILPEQLNFLYECYQSESNPSRKMLEEISKKVNLKKRVVQVWFQNSRAKDKKSRNQRHYSHISDDNSYDGSSGKEVGNDMKGKCVSVVQDHDMDLQDCQLCQVKQVNMQKHAFSVEHICKMKELLEQTTELYANSNGSGSDDNDCDREKRFYNLSKAFLLQHVVSNAANISTQRHAPGAGTGPDTDVLPKNNCLLSFDAASCESKGHIKHHSASDVGSKDVQNIGGNQDIMQQLFNRNHITGKKGYDDIITETLLLLI</sequence>
<dbReference type="PROSITE" id="PS50071">
    <property type="entry name" value="HOMEOBOX_2"/>
    <property type="match status" value="3"/>
</dbReference>
<evidence type="ECO:0000256" key="11">
    <source>
        <dbReference type="RuleBase" id="RU000682"/>
    </source>
</evidence>
<feature type="compositionally biased region" description="Polar residues" evidence="12">
    <location>
        <begin position="2701"/>
        <end position="2712"/>
    </location>
</feature>
<feature type="region of interest" description="Disordered" evidence="12">
    <location>
        <begin position="2211"/>
        <end position="2240"/>
    </location>
</feature>
<feature type="compositionally biased region" description="Low complexity" evidence="12">
    <location>
        <begin position="2513"/>
        <end position="2524"/>
    </location>
</feature>
<dbReference type="PANTHER" id="PTHR45891:SF3">
    <property type="entry name" value="ZINC FINGER PROTEIN 2"/>
    <property type="match status" value="1"/>
</dbReference>
<accession>A0AAU9GF74</accession>
<feature type="domain" description="C2H2-type" evidence="14">
    <location>
        <begin position="1577"/>
        <end position="1605"/>
    </location>
</feature>
<feature type="region of interest" description="Disordered" evidence="12">
    <location>
        <begin position="2915"/>
        <end position="2943"/>
    </location>
</feature>
<dbReference type="Pfam" id="PF00096">
    <property type="entry name" value="zf-C2H2"/>
    <property type="match status" value="3"/>
</dbReference>
<name>A0AAU9GF74_DROMD</name>
<dbReference type="Pfam" id="PF00046">
    <property type="entry name" value="Homeodomain"/>
    <property type="match status" value="3"/>
</dbReference>
<evidence type="ECO:0000256" key="7">
    <source>
        <dbReference type="ARBA" id="ARBA00023155"/>
    </source>
</evidence>
<evidence type="ECO:0000256" key="12">
    <source>
        <dbReference type="SAM" id="MobiDB-lite"/>
    </source>
</evidence>
<feature type="region of interest" description="Disordered" evidence="12">
    <location>
        <begin position="2136"/>
        <end position="2171"/>
    </location>
</feature>
<dbReference type="PROSITE" id="PS00027">
    <property type="entry name" value="HOMEOBOX_1"/>
    <property type="match status" value="2"/>
</dbReference>
<dbReference type="GO" id="GO:0000978">
    <property type="term" value="F:RNA polymerase II cis-regulatory region sequence-specific DNA binding"/>
    <property type="evidence" value="ECO:0007669"/>
    <property type="project" value="TreeGrafter"/>
</dbReference>
<feature type="compositionally biased region" description="Low complexity" evidence="12">
    <location>
        <begin position="1356"/>
        <end position="1368"/>
    </location>
</feature>
<dbReference type="GO" id="GO:0005634">
    <property type="term" value="C:nucleus"/>
    <property type="evidence" value="ECO:0007669"/>
    <property type="project" value="UniProtKB-SubCell"/>
</dbReference>
<feature type="compositionally biased region" description="Basic and acidic residues" evidence="12">
    <location>
        <begin position="2442"/>
        <end position="2456"/>
    </location>
</feature>
<dbReference type="GO" id="GO:0008270">
    <property type="term" value="F:zinc ion binding"/>
    <property type="evidence" value="ECO:0007669"/>
    <property type="project" value="UniProtKB-KW"/>
</dbReference>
<dbReference type="InterPro" id="IPR017970">
    <property type="entry name" value="Homeobox_CS"/>
</dbReference>
<feature type="domain" description="C2H2-type" evidence="14">
    <location>
        <begin position="2459"/>
        <end position="2486"/>
    </location>
</feature>
<evidence type="ECO:0000256" key="3">
    <source>
        <dbReference type="ARBA" id="ARBA00022737"/>
    </source>
</evidence>
<dbReference type="EMBL" id="AP029268">
    <property type="protein sequence ID" value="BFG06753.1"/>
    <property type="molecule type" value="Genomic_DNA"/>
</dbReference>
<dbReference type="CDD" id="cd00086">
    <property type="entry name" value="homeodomain"/>
    <property type="match status" value="3"/>
</dbReference>
<feature type="domain" description="C2H2-type" evidence="14">
    <location>
        <begin position="2318"/>
        <end position="2345"/>
    </location>
</feature>
<organism evidence="15 16">
    <name type="scientific">Drosophila madeirensis</name>
    <name type="common">Fruit fly</name>
    <dbReference type="NCBI Taxonomy" id="30013"/>
    <lineage>
        <taxon>Eukaryota</taxon>
        <taxon>Metazoa</taxon>
        <taxon>Ecdysozoa</taxon>
        <taxon>Arthropoda</taxon>
        <taxon>Hexapoda</taxon>
        <taxon>Insecta</taxon>
        <taxon>Pterygota</taxon>
        <taxon>Neoptera</taxon>
        <taxon>Endopterygota</taxon>
        <taxon>Diptera</taxon>
        <taxon>Brachycera</taxon>
        <taxon>Muscomorpha</taxon>
        <taxon>Ephydroidea</taxon>
        <taxon>Drosophilidae</taxon>
        <taxon>Drosophila</taxon>
        <taxon>Sophophora</taxon>
    </lineage>
</organism>
<feature type="compositionally biased region" description="Low complexity" evidence="12">
    <location>
        <begin position="36"/>
        <end position="49"/>
    </location>
</feature>
<feature type="domain" description="Homeobox" evidence="13">
    <location>
        <begin position="1879"/>
        <end position="1939"/>
    </location>
</feature>
<feature type="compositionally biased region" description="Basic and acidic residues" evidence="12">
    <location>
        <begin position="223"/>
        <end position="268"/>
    </location>
</feature>
<dbReference type="InterPro" id="IPR001356">
    <property type="entry name" value="HD"/>
</dbReference>